<keyword evidence="3" id="KW-1267">Proteomics identification</keyword>
<accession>A0ABK0M4M6</accession>
<dbReference type="Ensembl" id="ENSRNOT00000138403.1">
    <property type="protein sequence ID" value="ENSRNOP00000110402.1"/>
    <property type="gene ID" value="ENSRNOG00000020049.7"/>
</dbReference>
<reference evidence="1" key="3">
    <citation type="submission" date="2025-09" db="UniProtKB">
        <authorList>
            <consortium name="Ensembl"/>
        </authorList>
    </citation>
    <scope>IDENTIFICATION</scope>
    <source>
        <strain evidence="1">Brown Norway</strain>
    </source>
</reference>
<organism evidence="1 2">
    <name type="scientific">Rattus norvegicus</name>
    <name type="common">Rat</name>
    <dbReference type="NCBI Taxonomy" id="10116"/>
    <lineage>
        <taxon>Eukaryota</taxon>
        <taxon>Metazoa</taxon>
        <taxon>Chordata</taxon>
        <taxon>Craniata</taxon>
        <taxon>Vertebrata</taxon>
        <taxon>Euteleostomi</taxon>
        <taxon>Mammalia</taxon>
        <taxon>Eutheria</taxon>
        <taxon>Euarchontoglires</taxon>
        <taxon>Glires</taxon>
        <taxon>Rodentia</taxon>
        <taxon>Myomorpha</taxon>
        <taxon>Muroidea</taxon>
        <taxon>Muridae</taxon>
        <taxon>Murinae</taxon>
        <taxon>Rattus</taxon>
    </lineage>
</organism>
<dbReference type="RGD" id="708394">
    <property type="gene designation" value="Slc7a6os"/>
</dbReference>
<sequence>MEAGRTAVLRVKRKRNAEPAEALVLACKRLRSGEVESSAPETPEGQETGAERNVFQLVATVRSQEEPIQQLVRAALRPSRSSQLRIRRDLRASVREVRKEGRYRVVSSHRSSGTSNSLEPQCVSEAVRDGGFQLLDLVHEEEDPEAAATDCRKTSDPDVILCNSVELIRERLTVSEDGSQVEHQEEPKHSDDYVYDIYYMEMAPPGWIENILSVQPYSQEWELALMNTTASVMRREAAGDWCGANTLWMYKRSLAMTAPMIWIQIDGLLVSVRFFHRPLSSDYRAIILGFLTEHVERKTFTPAQ</sequence>
<reference evidence="1" key="1">
    <citation type="submission" date="2024-01" db="EMBL/GenBank/DDBJ databases">
        <title>GRCr8: a new rat reference genome assembly contstructed from accurate long reads and long range scaffolding.</title>
        <authorList>
            <person name="Doris P.A."/>
            <person name="Kalbfleisch T."/>
            <person name="Li K."/>
            <person name="Howe K."/>
            <person name="Wood J."/>
        </authorList>
    </citation>
    <scope>NUCLEOTIDE SEQUENCE [LARGE SCALE GENOMIC DNA]</scope>
    <source>
        <strain evidence="1">Brown Norway</strain>
    </source>
</reference>
<evidence type="ECO:0000313" key="1">
    <source>
        <dbReference type="Ensembl" id="ENSRNOP00000110402.1"/>
    </source>
</evidence>
<evidence type="ECO:0007829" key="3">
    <source>
        <dbReference type="PeptideAtlas" id="A0ABK0M4M6"/>
    </source>
</evidence>
<proteinExistence type="evidence at protein level"/>
<reference evidence="1" key="2">
    <citation type="submission" date="2025-08" db="UniProtKB">
        <authorList>
            <consortium name="Ensembl"/>
        </authorList>
    </citation>
    <scope>IDENTIFICATION</scope>
    <source>
        <strain evidence="1">Brown Norway</strain>
    </source>
</reference>
<protein>
    <submittedName>
        <fullName evidence="1">Solute carrier family 7, member 6 opposite strand</fullName>
    </submittedName>
</protein>
<keyword evidence="2" id="KW-1185">Reference proteome</keyword>
<dbReference type="InterPro" id="IPR040218">
    <property type="entry name" value="SLC7A6OS"/>
</dbReference>
<dbReference type="Proteomes" id="UP000002494">
    <property type="component" value="Chromosome 19"/>
</dbReference>
<dbReference type="PANTHER" id="PTHR31196:SF2">
    <property type="entry name" value="RNA POLYMERASE II NUCLEAR LOCALIZATION PROTEIN SLC7A6OS-RELATED"/>
    <property type="match status" value="1"/>
</dbReference>
<evidence type="ECO:0000313" key="2">
    <source>
        <dbReference type="Proteomes" id="UP000002494"/>
    </source>
</evidence>
<dbReference type="PANTHER" id="PTHR31196">
    <property type="entry name" value="RNA POLYMERASE II NUCLEAR LOCALIZATION PROTEIN SLC7A6OS-RELATED"/>
    <property type="match status" value="1"/>
</dbReference>
<gene>
    <name evidence="1" type="primary">Slc7a6os</name>
</gene>
<name>A0ABK0M4M6_RAT</name>
<dbReference type="GeneTree" id="ENSGT00390000015672"/>